<dbReference type="GO" id="GO:0006281">
    <property type="term" value="P:DNA repair"/>
    <property type="evidence" value="ECO:0007669"/>
    <property type="project" value="UniProtKB-KW"/>
</dbReference>
<dbReference type="OrthoDB" id="20105at2759"/>
<dbReference type="AlphaFoldDB" id="A0A1V8SAB2"/>
<dbReference type="Proteomes" id="UP000192596">
    <property type="component" value="Unassembled WGS sequence"/>
</dbReference>
<dbReference type="EMBL" id="NAJO01000071">
    <property type="protein sequence ID" value="OQN96144.1"/>
    <property type="molecule type" value="Genomic_DNA"/>
</dbReference>
<protein>
    <recommendedName>
        <fullName evidence="7">UBZ4-type domain-containing protein</fullName>
    </recommendedName>
</protein>
<evidence type="ECO:0000256" key="3">
    <source>
        <dbReference type="ARBA" id="ARBA00022771"/>
    </source>
</evidence>
<keyword evidence="4" id="KW-0862">Zinc</keyword>
<feature type="region of interest" description="Disordered" evidence="6">
    <location>
        <begin position="1"/>
        <end position="41"/>
    </location>
</feature>
<dbReference type="PANTHER" id="PTHR40069">
    <property type="entry name" value="YWBE PROTEIN"/>
    <property type="match status" value="1"/>
</dbReference>
<proteinExistence type="predicted"/>
<evidence type="ECO:0000313" key="9">
    <source>
        <dbReference type="Proteomes" id="UP000192596"/>
    </source>
</evidence>
<dbReference type="GO" id="GO:0008270">
    <property type="term" value="F:zinc ion binding"/>
    <property type="evidence" value="ECO:0007669"/>
    <property type="project" value="UniProtKB-KW"/>
</dbReference>
<keyword evidence="2" id="KW-0227">DNA damage</keyword>
<keyword evidence="3" id="KW-0863">Zinc-finger</keyword>
<evidence type="ECO:0000256" key="6">
    <source>
        <dbReference type="SAM" id="MobiDB-lite"/>
    </source>
</evidence>
<comment type="caution">
    <text evidence="8">The sequence shown here is derived from an EMBL/GenBank/DDBJ whole genome shotgun (WGS) entry which is preliminary data.</text>
</comment>
<dbReference type="Pfam" id="PF09962">
    <property type="entry name" value="DUF2196"/>
    <property type="match status" value="1"/>
</dbReference>
<accession>A0A1V8SAB2</accession>
<dbReference type="SMART" id="SM00734">
    <property type="entry name" value="ZnF_Rad18"/>
    <property type="match status" value="1"/>
</dbReference>
<gene>
    <name evidence="8" type="ORF">B0A48_18059</name>
</gene>
<name>A0A1V8SAB2_9PEZI</name>
<reference evidence="9" key="1">
    <citation type="submission" date="2017-03" db="EMBL/GenBank/DDBJ databases">
        <title>Genomes of endolithic fungi from Antarctica.</title>
        <authorList>
            <person name="Coleine C."/>
            <person name="Masonjones S."/>
            <person name="Stajich J.E."/>
        </authorList>
    </citation>
    <scope>NUCLEOTIDE SEQUENCE [LARGE SCALE GENOMIC DNA]</scope>
    <source>
        <strain evidence="9">CCFEE 5527</strain>
    </source>
</reference>
<dbReference type="GO" id="GO:0003677">
    <property type="term" value="F:DNA binding"/>
    <property type="evidence" value="ECO:0007669"/>
    <property type="project" value="InterPro"/>
</dbReference>
<evidence type="ECO:0000256" key="2">
    <source>
        <dbReference type="ARBA" id="ARBA00022763"/>
    </source>
</evidence>
<dbReference type="InParanoid" id="A0A1V8SAB2"/>
<dbReference type="NCBIfam" id="TIGR03833">
    <property type="entry name" value="YwbE family protein"/>
    <property type="match status" value="1"/>
</dbReference>
<evidence type="ECO:0000256" key="1">
    <source>
        <dbReference type="ARBA" id="ARBA00022723"/>
    </source>
</evidence>
<keyword evidence="9" id="KW-1185">Reference proteome</keyword>
<sequence>MNTPRNRQQQSRRQDQDSTRRSDRSYAPRPSPSSVPSVQQVTRGAAVSIVLKEDQPTGREVQGTVQDLLTRGNHPRGIKVRLTDGRVGRVQKMSGAAQSAPQVAQAPVSAPTNYRREGAALPSTRDVRFDEYEAPPVRTFFDFLPAEMRNESTLPTNTTPTAKCPICGEFEGDEVAVSRHVDEHLS</sequence>
<organism evidence="8 9">
    <name type="scientific">Cryoendolithus antarcticus</name>
    <dbReference type="NCBI Taxonomy" id="1507870"/>
    <lineage>
        <taxon>Eukaryota</taxon>
        <taxon>Fungi</taxon>
        <taxon>Dikarya</taxon>
        <taxon>Ascomycota</taxon>
        <taxon>Pezizomycotina</taxon>
        <taxon>Dothideomycetes</taxon>
        <taxon>Dothideomycetidae</taxon>
        <taxon>Cladosporiales</taxon>
        <taxon>Cladosporiaceae</taxon>
        <taxon>Cryoendolithus</taxon>
    </lineage>
</organism>
<evidence type="ECO:0000256" key="4">
    <source>
        <dbReference type="ARBA" id="ARBA00022833"/>
    </source>
</evidence>
<dbReference type="PANTHER" id="PTHR40069:SF1">
    <property type="entry name" value="YWBE PROTEIN"/>
    <property type="match status" value="1"/>
</dbReference>
<evidence type="ECO:0000259" key="7">
    <source>
        <dbReference type="SMART" id="SM00734"/>
    </source>
</evidence>
<dbReference type="InterPro" id="IPR019240">
    <property type="entry name" value="DUF2196"/>
</dbReference>
<evidence type="ECO:0000256" key="5">
    <source>
        <dbReference type="ARBA" id="ARBA00023204"/>
    </source>
</evidence>
<keyword evidence="1" id="KW-0479">Metal-binding</keyword>
<feature type="compositionally biased region" description="Basic and acidic residues" evidence="6">
    <location>
        <begin position="12"/>
        <end position="26"/>
    </location>
</feature>
<keyword evidence="5" id="KW-0234">DNA repair</keyword>
<feature type="compositionally biased region" description="Low complexity" evidence="6">
    <location>
        <begin position="27"/>
        <end position="37"/>
    </location>
</feature>
<feature type="domain" description="UBZ4-type" evidence="7">
    <location>
        <begin position="161"/>
        <end position="185"/>
    </location>
</feature>
<evidence type="ECO:0000313" key="8">
    <source>
        <dbReference type="EMBL" id="OQN96144.1"/>
    </source>
</evidence>
<dbReference type="InterPro" id="IPR006642">
    <property type="entry name" value="Rad18_UBZ4"/>
</dbReference>